<organism evidence="2 3">
    <name type="scientific">Mytilus galloprovincialis</name>
    <name type="common">Mediterranean mussel</name>
    <dbReference type="NCBI Taxonomy" id="29158"/>
    <lineage>
        <taxon>Eukaryota</taxon>
        <taxon>Metazoa</taxon>
        <taxon>Spiralia</taxon>
        <taxon>Lophotrochozoa</taxon>
        <taxon>Mollusca</taxon>
        <taxon>Bivalvia</taxon>
        <taxon>Autobranchia</taxon>
        <taxon>Pteriomorphia</taxon>
        <taxon>Mytilida</taxon>
        <taxon>Mytiloidea</taxon>
        <taxon>Mytilidae</taxon>
        <taxon>Mytilinae</taxon>
        <taxon>Mytilus</taxon>
    </lineage>
</organism>
<name>A0A3L5TSB3_MYTGA</name>
<proteinExistence type="predicted"/>
<evidence type="ECO:0000313" key="3">
    <source>
        <dbReference type="Proteomes" id="UP000266721"/>
    </source>
</evidence>
<protein>
    <recommendedName>
        <fullName evidence="1">C1q domain-containing protein</fullName>
    </recommendedName>
</protein>
<feature type="non-terminal residue" evidence="2">
    <location>
        <position position="157"/>
    </location>
</feature>
<dbReference type="Pfam" id="PF00386">
    <property type="entry name" value="C1q"/>
    <property type="match status" value="1"/>
</dbReference>
<dbReference type="SUPFAM" id="SSF49842">
    <property type="entry name" value="TNF-like"/>
    <property type="match status" value="1"/>
</dbReference>
<dbReference type="Gene3D" id="2.60.120.40">
    <property type="match status" value="1"/>
</dbReference>
<sequence>LKEQIGHEVKQAVSTAMNDIVEKIVENLKTYNNLSISTFQKDIEVAMTAHPSANALTSNTIMKFDDVKYSVGITNLSTGKFTCKHEGLYLISASVKSSTNNAVYFIRLNGNDISLTHIGLHKEQHAHTGAVTVTRMLKRNDQVWLYAAGSWYLYPDP</sequence>
<evidence type="ECO:0000313" key="2">
    <source>
        <dbReference type="EMBL" id="OPL32816.1"/>
    </source>
</evidence>
<dbReference type="EMBL" id="KV586673">
    <property type="protein sequence ID" value="OPL32816.1"/>
    <property type="molecule type" value="Genomic_DNA"/>
</dbReference>
<keyword evidence="3" id="KW-1185">Reference proteome</keyword>
<reference evidence="2 3" key="1">
    <citation type="journal article" date="2016" name="PLoS ONE">
        <title>A First Insight into the Genome of the Filter-Feeder Mussel Mytilus galloprovincialis.</title>
        <authorList>
            <person name="Murgarella M."/>
            <person name="Puiu D."/>
            <person name="Novoa B."/>
            <person name="Figueras A."/>
            <person name="Posada D."/>
            <person name="Canchaya C."/>
        </authorList>
    </citation>
    <scope>NUCLEOTIDE SEQUENCE [LARGE SCALE GENOMIC DNA]</scope>
    <source>
        <tissue evidence="2">Muscle</tissue>
    </source>
</reference>
<comment type="caution">
    <text evidence="2">The sequence shown here is derived from an EMBL/GenBank/DDBJ whole genome shotgun (WGS) entry which is preliminary data.</text>
</comment>
<accession>A0A3L5TSB3</accession>
<dbReference type="InterPro" id="IPR001073">
    <property type="entry name" value="C1q_dom"/>
</dbReference>
<feature type="non-terminal residue" evidence="2">
    <location>
        <position position="1"/>
    </location>
</feature>
<gene>
    <name evidence="2" type="ORF">AM593_04754</name>
</gene>
<feature type="domain" description="C1q" evidence="1">
    <location>
        <begin position="38"/>
        <end position="156"/>
    </location>
</feature>
<dbReference type="AlphaFoldDB" id="A0A3L5TSB3"/>
<dbReference type="Proteomes" id="UP000266721">
    <property type="component" value="Unassembled WGS sequence"/>
</dbReference>
<dbReference type="InterPro" id="IPR008983">
    <property type="entry name" value="Tumour_necrosis_fac-like_dom"/>
</dbReference>
<evidence type="ECO:0000259" key="1">
    <source>
        <dbReference type="SMART" id="SM00110"/>
    </source>
</evidence>
<dbReference type="SMART" id="SM00110">
    <property type="entry name" value="C1Q"/>
    <property type="match status" value="1"/>
</dbReference>